<dbReference type="InterPro" id="IPR051419">
    <property type="entry name" value="Lys/N-term_MeTrsfase_sf"/>
</dbReference>
<sequence>MPNLLPKTSSDFASKDYWDRFFNQLCSPFEWYGEYRQLSRIFSLYANPIKRTLIVGCGNSSLSYDLDTNGYKNVVSIDISDVAIKQMKEKYPELDFRQMDASQLDFADDEFNVVIDKGTIDALLPNLSGESVSMVNKLLAEVSRCLHKGGRFICVTLLQDHVAKTLFDFFIRASDNFSWVVRVHRCFEAEDTRRELVLPVYVVIAIKRPSMAAQSCVFEMCSSTLVRYASAEALLAELKLQQNYAFFRNHLCRFTLDREYKTELYSTREDVAKYELFIVDTPDADRQTGLKFACFIVPEGRECEWLFGTPKGRKILAKQCQAHRVVFVHLSRHFKYASTKQIEDELSHYISQLTPKNFKQGAQIPFLSVGEAAGTRKMMEKGHSAISGDFIVEDVTIDDKIYRRLLFLDRPSVIQTEMRVHKKTVDHSHLSSEYYKYMVVALGFFGSGPGAALLLGLGGGTLASYVAKYAKWSVQAVELDEEIIGVAHRQFKLFKTVKTECGDALEFVKTSTNKFDIIWLDIDSKDVAESLTCPPEAFLHDGFLSDATSLLSAKGVFVMNLACRDEMKCKDVYRILKNKFSHVKVANVSEDINQVIYASNGNSLECNVKELRSLLRQSNRDNDIECIEQMLQGVKL</sequence>
<feature type="domain" description="Methyltransferase" evidence="5">
    <location>
        <begin position="53"/>
        <end position="156"/>
    </location>
</feature>
<dbReference type="InterPro" id="IPR029063">
    <property type="entry name" value="SAM-dependent_MTases_sf"/>
</dbReference>
<organism evidence="6 7">
    <name type="scientific">Tropilaelaps mercedesae</name>
    <dbReference type="NCBI Taxonomy" id="418985"/>
    <lineage>
        <taxon>Eukaryota</taxon>
        <taxon>Metazoa</taxon>
        <taxon>Ecdysozoa</taxon>
        <taxon>Arthropoda</taxon>
        <taxon>Chelicerata</taxon>
        <taxon>Arachnida</taxon>
        <taxon>Acari</taxon>
        <taxon>Parasitiformes</taxon>
        <taxon>Mesostigmata</taxon>
        <taxon>Gamasina</taxon>
        <taxon>Dermanyssoidea</taxon>
        <taxon>Laelapidae</taxon>
        <taxon>Tropilaelaps</taxon>
    </lineage>
</organism>
<reference evidence="6 7" key="1">
    <citation type="journal article" date="2017" name="Gigascience">
        <title>Draft genome of the honey bee ectoparasitic mite, Tropilaelaps mercedesae, is shaped by the parasitic life history.</title>
        <authorList>
            <person name="Dong X."/>
            <person name="Armstrong S.D."/>
            <person name="Xia D."/>
            <person name="Makepeace B.L."/>
            <person name="Darby A.C."/>
            <person name="Kadowaki T."/>
        </authorList>
    </citation>
    <scope>NUCLEOTIDE SEQUENCE [LARGE SCALE GENOMIC DNA]</scope>
    <source>
        <strain evidence="6">Wuxi-XJTLU</strain>
    </source>
</reference>
<dbReference type="InterPro" id="IPR025714">
    <property type="entry name" value="Methyltranfer_dom"/>
</dbReference>
<evidence type="ECO:0000313" key="7">
    <source>
        <dbReference type="Proteomes" id="UP000192247"/>
    </source>
</evidence>
<dbReference type="Pfam" id="PF13847">
    <property type="entry name" value="Methyltransf_31"/>
    <property type="match status" value="1"/>
</dbReference>
<dbReference type="SUPFAM" id="SSF53335">
    <property type="entry name" value="S-adenosyl-L-methionine-dependent methyltransferases"/>
    <property type="match status" value="2"/>
</dbReference>
<proteinExistence type="inferred from homology"/>
<evidence type="ECO:0000259" key="5">
    <source>
        <dbReference type="Pfam" id="PF13847"/>
    </source>
</evidence>
<dbReference type="Pfam" id="PF01564">
    <property type="entry name" value="Spermine_synth"/>
    <property type="match status" value="1"/>
</dbReference>
<evidence type="ECO:0000256" key="4">
    <source>
        <dbReference type="ARBA" id="ARBA00023268"/>
    </source>
</evidence>
<evidence type="ECO:0000256" key="1">
    <source>
        <dbReference type="ARBA" id="ARBA00008361"/>
    </source>
</evidence>
<dbReference type="CDD" id="cd02440">
    <property type="entry name" value="AdoMet_MTases"/>
    <property type="match status" value="2"/>
</dbReference>
<dbReference type="Gene3D" id="3.40.50.150">
    <property type="entry name" value="Vaccinia Virus protein VP39"/>
    <property type="match status" value="2"/>
</dbReference>
<name>A0A1V9XZ34_9ACAR</name>
<dbReference type="FunCoup" id="A0A1V9XZ34">
    <property type="interactions" value="1780"/>
</dbReference>
<keyword evidence="7" id="KW-1185">Reference proteome</keyword>
<dbReference type="PANTHER" id="PTHR12176:SF78">
    <property type="entry name" value="EEF1A LYSINE AND N-TERMINAL METHYLTRANSFERASE"/>
    <property type="match status" value="1"/>
</dbReference>
<dbReference type="AlphaFoldDB" id="A0A1V9XZ34"/>
<evidence type="ECO:0000256" key="3">
    <source>
        <dbReference type="ARBA" id="ARBA00022679"/>
    </source>
</evidence>
<comment type="caution">
    <text evidence="6">The sequence shown here is derived from an EMBL/GenBank/DDBJ whole genome shotgun (WGS) entry which is preliminary data.</text>
</comment>
<dbReference type="PANTHER" id="PTHR12176">
    <property type="entry name" value="SAM-DEPENDENT METHYLTRANSFERASE SUPERFAMILY PROTEIN"/>
    <property type="match status" value="1"/>
</dbReference>
<dbReference type="OrthoDB" id="411785at2759"/>
<protein>
    <submittedName>
        <fullName evidence="6">Methyltransferase protein 13-like</fullName>
    </submittedName>
</protein>
<accession>A0A1V9XZ34</accession>
<dbReference type="STRING" id="418985.A0A1V9XZ34"/>
<gene>
    <name evidence="6" type="ORF">BIW11_00255</name>
</gene>
<evidence type="ECO:0000256" key="2">
    <source>
        <dbReference type="ARBA" id="ARBA00022603"/>
    </source>
</evidence>
<comment type="similarity">
    <text evidence="1">Belongs to the methyltransferase superfamily.</text>
</comment>
<keyword evidence="2 6" id="KW-0489">Methyltransferase</keyword>
<dbReference type="GO" id="GO:0032259">
    <property type="term" value="P:methylation"/>
    <property type="evidence" value="ECO:0007669"/>
    <property type="project" value="UniProtKB-KW"/>
</dbReference>
<dbReference type="EMBL" id="MNPL01001880">
    <property type="protein sequence ID" value="OQR78729.1"/>
    <property type="molecule type" value="Genomic_DNA"/>
</dbReference>
<keyword evidence="3 6" id="KW-0808">Transferase</keyword>
<dbReference type="InParanoid" id="A0A1V9XZ34"/>
<dbReference type="GO" id="GO:0008757">
    <property type="term" value="F:S-adenosylmethionine-dependent methyltransferase activity"/>
    <property type="evidence" value="ECO:0007669"/>
    <property type="project" value="InterPro"/>
</dbReference>
<evidence type="ECO:0000313" key="6">
    <source>
        <dbReference type="EMBL" id="OQR78729.1"/>
    </source>
</evidence>
<keyword evidence="4" id="KW-0511">Multifunctional enzyme</keyword>
<dbReference type="Proteomes" id="UP000192247">
    <property type="component" value="Unassembled WGS sequence"/>
</dbReference>